<dbReference type="SUPFAM" id="SSF52129">
    <property type="entry name" value="Caspase-like"/>
    <property type="match status" value="1"/>
</dbReference>
<evidence type="ECO:0000259" key="2">
    <source>
        <dbReference type="PROSITE" id="PS50208"/>
    </source>
</evidence>
<dbReference type="Gene3D" id="3.40.50.1460">
    <property type="match status" value="1"/>
</dbReference>
<dbReference type="InterPro" id="IPR001309">
    <property type="entry name" value="Pept_C14_p20"/>
</dbReference>
<comment type="similarity">
    <text evidence="1">Belongs to the peptidase C14A family.</text>
</comment>
<proteinExistence type="inferred from homology"/>
<evidence type="ECO:0000313" key="3">
    <source>
        <dbReference type="EMBL" id="BAO30318.1"/>
    </source>
</evidence>
<dbReference type="SMART" id="SM00115">
    <property type="entry name" value="CASc"/>
    <property type="match status" value="1"/>
</dbReference>
<dbReference type="Pfam" id="PF00656">
    <property type="entry name" value="Peptidase_C14"/>
    <property type="match status" value="1"/>
</dbReference>
<keyword evidence="4" id="KW-1185">Reference proteome</keyword>
<dbReference type="KEGG" id="shd:SUTH_02536"/>
<accession>W0SKG2</accession>
<evidence type="ECO:0000313" key="4">
    <source>
        <dbReference type="Proteomes" id="UP000031637"/>
    </source>
</evidence>
<dbReference type="InterPro" id="IPR011600">
    <property type="entry name" value="Pept_C14_caspase"/>
</dbReference>
<dbReference type="EMBL" id="AP012547">
    <property type="protein sequence ID" value="BAO30318.1"/>
    <property type="molecule type" value="Genomic_DNA"/>
</dbReference>
<dbReference type="InterPro" id="IPR029030">
    <property type="entry name" value="Caspase-like_dom_sf"/>
</dbReference>
<organism evidence="3 4">
    <name type="scientific">Sulfuritalea hydrogenivorans sk43H</name>
    <dbReference type="NCBI Taxonomy" id="1223802"/>
    <lineage>
        <taxon>Bacteria</taxon>
        <taxon>Pseudomonadati</taxon>
        <taxon>Pseudomonadota</taxon>
        <taxon>Betaproteobacteria</taxon>
        <taxon>Nitrosomonadales</taxon>
        <taxon>Sterolibacteriaceae</taxon>
        <taxon>Sulfuritalea</taxon>
    </lineage>
</organism>
<feature type="domain" description="Caspase family p20" evidence="2">
    <location>
        <begin position="25"/>
        <end position="153"/>
    </location>
</feature>
<dbReference type="RefSeq" id="WP_052473613.1">
    <property type="nucleotide sequence ID" value="NZ_AP012547.1"/>
</dbReference>
<sequence>MLLFWNGLAGAAPDSRNLQVAAGGEKRVALVIGNSAYPGLAALKNPVNDASDIAAKLRSLGFDVTLKTNVNLKQMLRAMTEFGGKLSDGSVALFFYAGHGMQVRGKNYLIPVDAEILSEAAVSSEAADADQLLDKLAPARVSMVILDACRNNPFERKFRSSGGGGLAQMNAPAGTLVAYATAPGKTASDGTGRNGLYTQELLRAMGEPNRKVEDVFKRVRTNVLKKSGETQIPWESSSLTGDFYFMPGAALTPSLAAPETPPPPATAVDEAERMLWQAVEQSNNPADYEIYLKQYSRGHYVQLAMARLDQLKEEAATQEESNAWKTAEQGSKADVATYLERFPNGKYAGLARLRLARIQTEETKATDIYVGKWICVMKAATGPGHTCHFEITRGRNNDILIAGAYEWKGFIGAGVKKPFSNARLLDDQLEFQIVNISDHPNSTVKLRPVSASRLEGTVNDSSLIYATKQ</sequence>
<gene>
    <name evidence="3" type="ORF">SUTH_02536</name>
</gene>
<name>W0SKG2_9PROT</name>
<dbReference type="Proteomes" id="UP000031637">
    <property type="component" value="Chromosome"/>
</dbReference>
<dbReference type="AlphaFoldDB" id="W0SKG2"/>
<dbReference type="GO" id="GO:0004197">
    <property type="term" value="F:cysteine-type endopeptidase activity"/>
    <property type="evidence" value="ECO:0007669"/>
    <property type="project" value="InterPro"/>
</dbReference>
<evidence type="ECO:0000256" key="1">
    <source>
        <dbReference type="ARBA" id="ARBA00010134"/>
    </source>
</evidence>
<dbReference type="PANTHER" id="PTHR22576:SF37">
    <property type="entry name" value="MUCOSA-ASSOCIATED LYMPHOID TISSUE LYMPHOMA TRANSLOCATION PROTEIN 1"/>
    <property type="match status" value="1"/>
</dbReference>
<dbReference type="STRING" id="1223802.SUTH_02536"/>
<dbReference type="InterPro" id="IPR015917">
    <property type="entry name" value="Pept_C14A"/>
</dbReference>
<dbReference type="HOGENOM" id="CLU_582569_0_0_4"/>
<dbReference type="PROSITE" id="PS50208">
    <property type="entry name" value="CASPASE_P20"/>
    <property type="match status" value="1"/>
</dbReference>
<dbReference type="InterPro" id="IPR052039">
    <property type="entry name" value="Caspase-related_regulators"/>
</dbReference>
<dbReference type="PRINTS" id="PR00376">
    <property type="entry name" value="IL1BCENZYME"/>
</dbReference>
<dbReference type="PANTHER" id="PTHR22576">
    <property type="entry name" value="MUCOSA ASSOCIATED LYMPHOID TISSUE LYMPHOMA TRANSLOCATION PROTEIN 1/PARACASPASE"/>
    <property type="match status" value="1"/>
</dbReference>
<protein>
    <submittedName>
        <fullName evidence="3">Peptidase C14 caspase catalytic subunit p20</fullName>
    </submittedName>
</protein>
<dbReference type="GO" id="GO:0006508">
    <property type="term" value="P:proteolysis"/>
    <property type="evidence" value="ECO:0007669"/>
    <property type="project" value="InterPro"/>
</dbReference>
<reference evidence="3 4" key="1">
    <citation type="journal article" date="2014" name="Syst. Appl. Microbiol.">
        <title>Complete genomes of freshwater sulfur oxidizers Sulfuricella denitrificans skB26 and Sulfuritalea hydrogenivorans sk43H: genetic insights into the sulfur oxidation pathway of betaproteobacteria.</title>
        <authorList>
            <person name="Watanabe T."/>
            <person name="Kojima H."/>
            <person name="Fukui M."/>
        </authorList>
    </citation>
    <scope>NUCLEOTIDE SEQUENCE [LARGE SCALE GENOMIC DNA]</scope>
    <source>
        <strain evidence="3">DSM22779</strain>
    </source>
</reference>